<feature type="compositionally biased region" description="Polar residues" evidence="1">
    <location>
        <begin position="641"/>
        <end position="665"/>
    </location>
</feature>
<sequence length="722" mass="80599">MARCYSLDELLKLRESPLVAKPANLPPIEEWMGPRPDPDHNQKKVPTRGKPDDLSLHDSNTIRRPAFESRISRNNVPEDIVLGPPKTAFASAAGPRSAKTFDSPSRGNFADDDGKTDRPNFRDRFKDMTRGDRDGQKNKDDRPENTRHRDSERWTGARLARTPFGEGDREFRRNVDREQGKEKDNGRDIRGGRGFDTYRRNGDREGIGEERRHGQGRGRNEPSWYRDDDHQGDEENKDGPKRDWRDKLAGRGHDRDKGLGGNQEKEPEWLDEPDDKKQAHTLDDFQRWKEKMKASNGPVPETRTSPEPGPHHERTFSGTAAKKVETPLVVDSTFDAFFGNFAAKKNDSGTHGEDMAKTAVRASKFTGFFGPKAEPKPQEPPTPTVPLPDSAKDRSSEDKEGFQRILKLLDQQQSSSSRNITPFREQTPRNVPQSPPSIIPDQFRESNPRGPLPSSRAPKDSPAFPSRDSEFLLNLMKQPQQQQPNRTPRTQPSQDDYLGQQSSVAAFSNLMISPHDTPQQTPSSGPPPGFFHHPSQSDQLQQREKQSQPHHRQQAKPPGPPGFYDNVSKFFVDEHNLPPGLQRPPPPGVDQHQSAQIFASQQRQQTQQQQQRQVQSPPGFQHMPNLATHHQASFPPGLMPSITSPHHSQPPSSNDRGPPSQQQQHFGARPPPGFPNMNPGFGGPPGFGNGGGPMGGGLYGGPPPQDGAYPPFGEFGGVHYGR</sequence>
<organism evidence="2 3">
    <name type="scientific">Heterodermia speciosa</name>
    <dbReference type="NCBI Taxonomy" id="116794"/>
    <lineage>
        <taxon>Eukaryota</taxon>
        <taxon>Fungi</taxon>
        <taxon>Dikarya</taxon>
        <taxon>Ascomycota</taxon>
        <taxon>Pezizomycotina</taxon>
        <taxon>Lecanoromycetes</taxon>
        <taxon>OSLEUM clade</taxon>
        <taxon>Lecanoromycetidae</taxon>
        <taxon>Caliciales</taxon>
        <taxon>Physciaceae</taxon>
        <taxon>Heterodermia</taxon>
    </lineage>
</organism>
<dbReference type="OrthoDB" id="2504266at2759"/>
<keyword evidence="3" id="KW-1185">Reference proteome</keyword>
<feature type="compositionally biased region" description="Basic and acidic residues" evidence="1">
    <location>
        <begin position="390"/>
        <end position="402"/>
    </location>
</feature>
<proteinExistence type="predicted"/>
<dbReference type="AlphaFoldDB" id="A0A8H3EZ95"/>
<evidence type="ECO:0000256" key="1">
    <source>
        <dbReference type="SAM" id="MobiDB-lite"/>
    </source>
</evidence>
<evidence type="ECO:0000313" key="3">
    <source>
        <dbReference type="Proteomes" id="UP000664521"/>
    </source>
</evidence>
<feature type="region of interest" description="Disordered" evidence="1">
    <location>
        <begin position="24"/>
        <end position="321"/>
    </location>
</feature>
<accession>A0A8H3EZ95</accession>
<dbReference type="Proteomes" id="UP000664521">
    <property type="component" value="Unassembled WGS sequence"/>
</dbReference>
<evidence type="ECO:0000313" key="2">
    <source>
        <dbReference type="EMBL" id="CAF9914613.1"/>
    </source>
</evidence>
<feature type="compositionally biased region" description="Basic and acidic residues" evidence="1">
    <location>
        <begin position="166"/>
        <end position="293"/>
    </location>
</feature>
<feature type="compositionally biased region" description="Gly residues" evidence="1">
    <location>
        <begin position="680"/>
        <end position="700"/>
    </location>
</feature>
<dbReference type="Pfam" id="PF20566">
    <property type="entry name" value="Eap1"/>
    <property type="match status" value="1"/>
</dbReference>
<dbReference type="EMBL" id="CAJPDS010000014">
    <property type="protein sequence ID" value="CAF9914613.1"/>
    <property type="molecule type" value="Genomic_DNA"/>
</dbReference>
<feature type="compositionally biased region" description="Basic and acidic residues" evidence="1">
    <location>
        <begin position="112"/>
        <end position="155"/>
    </location>
</feature>
<name>A0A8H3EZ95_9LECA</name>
<feature type="compositionally biased region" description="Low complexity" evidence="1">
    <location>
        <begin position="593"/>
        <end position="615"/>
    </location>
</feature>
<dbReference type="InterPro" id="IPR046784">
    <property type="entry name" value="Eap1"/>
</dbReference>
<reference evidence="2" key="1">
    <citation type="submission" date="2021-03" db="EMBL/GenBank/DDBJ databases">
        <authorList>
            <person name="Tagirdzhanova G."/>
        </authorList>
    </citation>
    <scope>NUCLEOTIDE SEQUENCE</scope>
</reference>
<protein>
    <submittedName>
        <fullName evidence="2">Uncharacterized protein</fullName>
    </submittedName>
</protein>
<gene>
    <name evidence="2" type="ORF">HETSPECPRED_002031</name>
</gene>
<feature type="region of interest" description="Disordered" evidence="1">
    <location>
        <begin position="366"/>
        <end position="722"/>
    </location>
</feature>
<comment type="caution">
    <text evidence="2">The sequence shown here is derived from an EMBL/GenBank/DDBJ whole genome shotgun (WGS) entry which is preliminary data.</text>
</comment>
<feature type="compositionally biased region" description="Low complexity" evidence="1">
    <location>
        <begin position="478"/>
        <end position="494"/>
    </location>
</feature>